<evidence type="ECO:0000256" key="4">
    <source>
        <dbReference type="SAM" id="SignalP"/>
    </source>
</evidence>
<evidence type="ECO:0000313" key="6">
    <source>
        <dbReference type="EMBL" id="KZZ98349.1"/>
    </source>
</evidence>
<dbReference type="OrthoDB" id="771136at2759"/>
<dbReference type="GO" id="GO:0006508">
    <property type="term" value="P:proteolysis"/>
    <property type="evidence" value="ECO:0007669"/>
    <property type="project" value="InterPro"/>
</dbReference>
<evidence type="ECO:0000259" key="5">
    <source>
        <dbReference type="PROSITE" id="PS51767"/>
    </source>
</evidence>
<feature type="region of interest" description="Disordered" evidence="3">
    <location>
        <begin position="624"/>
        <end position="651"/>
    </location>
</feature>
<dbReference type="PANTHER" id="PTHR47966">
    <property type="entry name" value="BETA-SITE APP-CLEAVING ENZYME, ISOFORM A-RELATED"/>
    <property type="match status" value="1"/>
</dbReference>
<dbReference type="GO" id="GO:0004190">
    <property type="term" value="F:aspartic-type endopeptidase activity"/>
    <property type="evidence" value="ECO:0007669"/>
    <property type="project" value="InterPro"/>
</dbReference>
<feature type="active site" evidence="2">
    <location>
        <position position="277"/>
    </location>
</feature>
<organism evidence="6 7">
    <name type="scientific">Moelleriella libera RCEF 2490</name>
    <dbReference type="NCBI Taxonomy" id="1081109"/>
    <lineage>
        <taxon>Eukaryota</taxon>
        <taxon>Fungi</taxon>
        <taxon>Dikarya</taxon>
        <taxon>Ascomycota</taxon>
        <taxon>Pezizomycotina</taxon>
        <taxon>Sordariomycetes</taxon>
        <taxon>Hypocreomycetidae</taxon>
        <taxon>Hypocreales</taxon>
        <taxon>Clavicipitaceae</taxon>
        <taxon>Moelleriella</taxon>
    </lineage>
</organism>
<dbReference type="EMBL" id="AZGY01000005">
    <property type="protein sequence ID" value="KZZ98349.1"/>
    <property type="molecule type" value="Genomic_DNA"/>
</dbReference>
<comment type="caution">
    <text evidence="6">The sequence shown here is derived from an EMBL/GenBank/DDBJ whole genome shotgun (WGS) entry which is preliminary data.</text>
</comment>
<dbReference type="AlphaFoldDB" id="A0A168E2I4"/>
<feature type="region of interest" description="Disordered" evidence="3">
    <location>
        <begin position="423"/>
        <end position="490"/>
    </location>
</feature>
<dbReference type="PRINTS" id="PR00792">
    <property type="entry name" value="PEPSIN"/>
</dbReference>
<sequence>MLSAVVQLAALPLVACAVSFPADNRMVQEPGLLRYPITVDTGAVSKNRLLRRQQDVATESEKSGFFYSIQVQIGTPPQPVKVNFDTGSAELWINPVCSKSSDVALCERMGRFNGSQTFVDTKVTSRLNYGTGFANLTYGYDYVQIGSAKLSQQMFGVATDSEFAVTGIMGAGPQLRSWKSDYPMVLDNLVAQGFIKSRAFSLDIRSIRSNRGSVVFGGIDTKKFSGPLEKRPIIPAAESPDKLIRYWIYLDGISVSKPDGSKADVFDKVNGQPVLIDSGYTVSALPTEHFNKIKDAFPGVVPPPDGDQSGLYRVPCNTTEQNGSVNFKFGKVEVEIPYRDFIWKQAGGDICILGVTPDDKFPVLGDTFLRAAYVVFDMDNQNIHIATNEDCGSALKAIEKGSDAVPPLVGDCGKSNKVNSTMTASSITRTTASSTSTVASNSTTSLSSTSTVGSNSTARLSSTSTVGSNNTTRTSSTLSIGSHSTAASSSKPGNIFILPTVTLPGSSNATVRTTTTTAAATSKTASPTSKPYNATTTKTALTTPRSSTVASVTSKLSNTTVWYNTTGRAISTSTFTITRVQTITSCAASITKCAVGSISTETITSTTVWGPEDSIKIPHSNVIGDESGGASGLPAGATTSPRANTTPSSALRPSITSVFTTTQTLTITACSGVARCPLGRVTTQVLTSTTLLCPESTATFTIPKTHTCGGAEAGCVLGNKVVKTYTVTVEPHTTADKPTPAPGCGENCVLPPAVPTPPPIPVAAATLPTIAASELELSATITAITTASAPSSNTNLGVDTALTTVDLPGKTPDAKPTSTPSTARASGVLRLPAGAIAIVLGSLAIALL</sequence>
<dbReference type="PANTHER" id="PTHR47966:SF65">
    <property type="entry name" value="ASPARTIC-TYPE ENDOPEPTIDASE"/>
    <property type="match status" value="1"/>
</dbReference>
<dbReference type="Gene3D" id="2.40.70.10">
    <property type="entry name" value="Acid Proteases"/>
    <property type="match status" value="2"/>
</dbReference>
<protein>
    <submittedName>
        <fullName evidence="6">Secreted aspartic proteinase</fullName>
    </submittedName>
</protein>
<evidence type="ECO:0000256" key="1">
    <source>
        <dbReference type="ARBA" id="ARBA00007447"/>
    </source>
</evidence>
<dbReference type="InterPro" id="IPR021109">
    <property type="entry name" value="Peptidase_aspartic_dom_sf"/>
</dbReference>
<name>A0A168E2I4_9HYPO</name>
<keyword evidence="4" id="KW-0732">Signal</keyword>
<feature type="signal peptide" evidence="4">
    <location>
        <begin position="1"/>
        <end position="17"/>
    </location>
</feature>
<dbReference type="SUPFAM" id="SSF50630">
    <property type="entry name" value="Acid proteases"/>
    <property type="match status" value="1"/>
</dbReference>
<feature type="active site" evidence="2">
    <location>
        <position position="85"/>
    </location>
</feature>
<accession>A0A168E2I4</accession>
<feature type="compositionally biased region" description="Polar residues" evidence="3">
    <location>
        <begin position="637"/>
        <end position="651"/>
    </location>
</feature>
<feature type="domain" description="Peptidase A1" evidence="5">
    <location>
        <begin position="67"/>
        <end position="386"/>
    </location>
</feature>
<gene>
    <name evidence="6" type="ORF">AAL_02867</name>
</gene>
<dbReference type="Pfam" id="PF00026">
    <property type="entry name" value="Asp"/>
    <property type="match status" value="1"/>
</dbReference>
<dbReference type="InterPro" id="IPR033121">
    <property type="entry name" value="PEPTIDASE_A1"/>
</dbReference>
<dbReference type="Proteomes" id="UP000078544">
    <property type="component" value="Unassembled WGS sequence"/>
</dbReference>
<comment type="similarity">
    <text evidence="1">Belongs to the peptidase A1 family.</text>
</comment>
<dbReference type="PROSITE" id="PS51767">
    <property type="entry name" value="PEPTIDASE_A1"/>
    <property type="match status" value="1"/>
</dbReference>
<evidence type="ECO:0000313" key="7">
    <source>
        <dbReference type="Proteomes" id="UP000078544"/>
    </source>
</evidence>
<keyword evidence="7" id="KW-1185">Reference proteome</keyword>
<evidence type="ECO:0000256" key="2">
    <source>
        <dbReference type="PIRSR" id="PIRSR601461-1"/>
    </source>
</evidence>
<evidence type="ECO:0000256" key="3">
    <source>
        <dbReference type="SAM" id="MobiDB-lite"/>
    </source>
</evidence>
<feature type="chain" id="PRO_5007896349" evidence="4">
    <location>
        <begin position="18"/>
        <end position="848"/>
    </location>
</feature>
<reference evidence="6 7" key="1">
    <citation type="journal article" date="2016" name="Genome Biol. Evol.">
        <title>Divergent and convergent evolution of fungal pathogenicity.</title>
        <authorList>
            <person name="Shang Y."/>
            <person name="Xiao G."/>
            <person name="Zheng P."/>
            <person name="Cen K."/>
            <person name="Zhan S."/>
            <person name="Wang C."/>
        </authorList>
    </citation>
    <scope>NUCLEOTIDE SEQUENCE [LARGE SCALE GENOMIC DNA]</scope>
    <source>
        <strain evidence="6 7">RCEF 2490</strain>
    </source>
</reference>
<dbReference type="InterPro" id="IPR001461">
    <property type="entry name" value="Aspartic_peptidase_A1"/>
</dbReference>
<proteinExistence type="inferred from homology"/>
<feature type="region of interest" description="Disordered" evidence="3">
    <location>
        <begin position="513"/>
        <end position="540"/>
    </location>
</feature>
<dbReference type="STRING" id="1081109.A0A168E2I4"/>